<feature type="coiled-coil region" evidence="1">
    <location>
        <begin position="11"/>
        <end position="45"/>
    </location>
</feature>
<sequence length="523" mass="60263">MTSSTSRRAEYKILEEALSKQKAEKEQLERKAVEIQARIRQLDSDILSTKSRWTMLAPVNMLPDDVMIDILHIAYLHDFPHCRTDDGLCHTNSPIAFSQVCRRWRALALGMPALWTCIHVTPHQTKGYQAMAALYLERSRKRPVSVTFQAHLEPSELFPAFKPGWQHSAWPRYRASWEVLLAQSHRWKRCAVYTTFSIMSSHITQSLRGRILPRLQYFAHSLSLEGTQSNGVRFFAPNLGRMDLINVSPGHPKTDAFTRLTELKLSECPSVRELQNVLSQTHLLQQLTLKDIQLYHGFFGWTGDRRIYLPHLRSLILSGYHEHDFGTSAISEIFRCAPHLVELVLWDADIVGSELKLGTLSIPQSLRILRYGDFWMDSREITPSIPALFPGLEELHFNCEVAVEVLHTMIELHESSGVVPLPNLRTLVFPGHVVHFEDPLGAFLKHRAKIGHPIHTVRLSKYAWRNLHRRSRTLLAKHASQIITHSGKDDGVQWDWIDCDWNGELNVPVYMPWDGSFDWWDQF</sequence>
<reference evidence="2 3" key="1">
    <citation type="submission" date="2021-08" db="EMBL/GenBank/DDBJ databases">
        <title>Draft Genome Sequence of Phanerochaete sordida strain YK-624.</title>
        <authorList>
            <person name="Mori T."/>
            <person name="Dohra H."/>
            <person name="Suzuki T."/>
            <person name="Kawagishi H."/>
            <person name="Hirai H."/>
        </authorList>
    </citation>
    <scope>NUCLEOTIDE SEQUENCE [LARGE SCALE GENOMIC DNA]</scope>
    <source>
        <strain evidence="2 3">YK-624</strain>
    </source>
</reference>
<dbReference type="AlphaFoldDB" id="A0A9P3GHF6"/>
<dbReference type="InterPro" id="IPR032675">
    <property type="entry name" value="LRR_dom_sf"/>
</dbReference>
<comment type="caution">
    <text evidence="2">The sequence shown here is derived from an EMBL/GenBank/DDBJ whole genome shotgun (WGS) entry which is preliminary data.</text>
</comment>
<evidence type="ECO:0000313" key="3">
    <source>
        <dbReference type="Proteomes" id="UP000703269"/>
    </source>
</evidence>
<accession>A0A9P3GHF6</accession>
<dbReference type="Gene3D" id="3.80.10.10">
    <property type="entry name" value="Ribonuclease Inhibitor"/>
    <property type="match status" value="1"/>
</dbReference>
<dbReference type="EMBL" id="BPQB01000034">
    <property type="protein sequence ID" value="GJE93679.1"/>
    <property type="molecule type" value="Genomic_DNA"/>
</dbReference>
<protein>
    <submittedName>
        <fullName evidence="2">F-box protein</fullName>
    </submittedName>
</protein>
<dbReference type="Gene3D" id="1.20.1280.50">
    <property type="match status" value="1"/>
</dbReference>
<dbReference type="OrthoDB" id="2800057at2759"/>
<dbReference type="PANTHER" id="PTHR38926">
    <property type="entry name" value="F-BOX DOMAIN CONTAINING PROTEIN, EXPRESSED"/>
    <property type="match status" value="1"/>
</dbReference>
<evidence type="ECO:0000256" key="1">
    <source>
        <dbReference type="SAM" id="Coils"/>
    </source>
</evidence>
<organism evidence="2 3">
    <name type="scientific">Phanerochaete sordida</name>
    <dbReference type="NCBI Taxonomy" id="48140"/>
    <lineage>
        <taxon>Eukaryota</taxon>
        <taxon>Fungi</taxon>
        <taxon>Dikarya</taxon>
        <taxon>Basidiomycota</taxon>
        <taxon>Agaricomycotina</taxon>
        <taxon>Agaricomycetes</taxon>
        <taxon>Polyporales</taxon>
        <taxon>Phanerochaetaceae</taxon>
        <taxon>Phanerochaete</taxon>
    </lineage>
</organism>
<dbReference type="PANTHER" id="PTHR38926:SF72">
    <property type="entry name" value="IM:7136021-RELATED"/>
    <property type="match status" value="1"/>
</dbReference>
<evidence type="ECO:0000313" key="2">
    <source>
        <dbReference type="EMBL" id="GJE93679.1"/>
    </source>
</evidence>
<name>A0A9P3GHF6_9APHY</name>
<gene>
    <name evidence="2" type="ORF">PsYK624_098390</name>
</gene>
<keyword evidence="3" id="KW-1185">Reference proteome</keyword>
<keyword evidence="1" id="KW-0175">Coiled coil</keyword>
<dbReference type="SUPFAM" id="SSF52058">
    <property type="entry name" value="L domain-like"/>
    <property type="match status" value="1"/>
</dbReference>
<dbReference type="Proteomes" id="UP000703269">
    <property type="component" value="Unassembled WGS sequence"/>
</dbReference>
<proteinExistence type="predicted"/>